<evidence type="ECO:0000256" key="3">
    <source>
        <dbReference type="ARBA" id="ARBA00022723"/>
    </source>
</evidence>
<sequence length="823" mass="92977">MSSLSSANRRQAPVVHRFELGEGVQLQVNVSRTLNGCSIIDIQLINCSSSLILHWGCVYSGQTNWLLPDNYPMGTKIYKRSALQTPFSKRGDNYLITIELRDPKFDAIEFVLKDERHHRWFQSNQGNFRIDIPKVKACDSPSSIPKDLVEQKAYLIWESRGRPKSSLQEKKADYDSAFEEIQRQLSKGLSLNEIRSSLCLKERPVKRAFDYKETPMASKDSLSSFYHERHDVCQWLTKKSLHNNESASFHPSTFLNLVEKTMGGGDNANLRQSYNLGSNELVVLLKSVRGECHIILAVNLKGATVLHWGVSKMSAGEWLFVDINLKGRNLMGVQFVLWSGGFWLKNNDSNFYISLKSVKPTSGKGEGYGTKICKWLLDEISEREKDAERSLMHREISAAQDKFTDLLERMYTEQQDDREILRLFLATVGRGGQGDVGQRIRDEILILQALLGYAKSNFDINIYWRTLNANGLTKHILASYDRPIVSDPQFHAEAKEGLIRDLEAYLKTLKAVHSGADLESAIATCLGHTGKGYDSMNVRKSYCADCLSPKLQKLLESRIELRPILFGAKGRLKDFIYLDLALDSAVKTSIEKSFTELSNVHLQDWYRACDSYKPHDRQWSLHTKAVLDHIQLTLADKAQYYLKMIQPSAEYLGKLLRVESWAVINFTEELIRAGSGATLSILVNRLNPIIRNMANLGSWQVISPVEVCGFIDCVNKLIDVQSKVFNRPTIIISNRVTGEEEIPDGVVGVLTSDMPDVLSHVSIRARNNKVCFASCFDQNILQDLQLKKGMKISVRPTPSGLAYRQAALSIAASFPETLLFFDV</sequence>
<dbReference type="InterPro" id="IPR055495">
    <property type="entry name" value="CWD_DUF7067"/>
</dbReference>
<feature type="domain" description="Alpha-glucan water dikinase-like N-terminal Ig-like" evidence="10">
    <location>
        <begin position="16"/>
        <end position="131"/>
    </location>
</feature>
<evidence type="ECO:0000259" key="9">
    <source>
        <dbReference type="Pfam" id="PF22973"/>
    </source>
</evidence>
<keyword evidence="7" id="KW-0460">Magnesium</keyword>
<dbReference type="PANTHER" id="PTHR46999">
    <property type="entry name" value="ALPHA-GLUCAN WATER DIKINASE 1, CHLOROPLASTIC-RELATED"/>
    <property type="match status" value="1"/>
</dbReference>
<dbReference type="Pfam" id="PF23166">
    <property type="entry name" value="Ig_N_CWD1"/>
    <property type="match status" value="1"/>
</dbReference>
<dbReference type="GO" id="GO:0046872">
    <property type="term" value="F:metal ion binding"/>
    <property type="evidence" value="ECO:0007669"/>
    <property type="project" value="UniProtKB-KW"/>
</dbReference>
<accession>A0A8K0N5T2</accession>
<dbReference type="Pfam" id="PF22973">
    <property type="entry name" value="GWD1_pHisD"/>
    <property type="match status" value="1"/>
</dbReference>
<gene>
    <name evidence="12" type="ORF">COCNU_08G002120</name>
</gene>
<keyword evidence="5" id="KW-0418">Kinase</keyword>
<dbReference type="PANTHER" id="PTHR46999:SF4">
    <property type="entry name" value="ALPHA-GLUCAN WATER DIKINASE 2"/>
    <property type="match status" value="1"/>
</dbReference>
<comment type="cofactor">
    <cofactor evidence="1">
        <name>Mg(2+)</name>
        <dbReference type="ChEBI" id="CHEBI:18420"/>
    </cofactor>
</comment>
<evidence type="ECO:0000313" key="12">
    <source>
        <dbReference type="EMBL" id="KAG1358766.1"/>
    </source>
</evidence>
<name>A0A8K0N5T2_COCNU</name>
<dbReference type="InterPro" id="IPR054481">
    <property type="entry name" value="GWD1_pHisD"/>
</dbReference>
<evidence type="ECO:0000256" key="4">
    <source>
        <dbReference type="ARBA" id="ARBA00022741"/>
    </source>
</evidence>
<evidence type="ECO:0000256" key="7">
    <source>
        <dbReference type="ARBA" id="ARBA00022842"/>
    </source>
</evidence>
<dbReference type="AlphaFoldDB" id="A0A8K0N5T2"/>
<keyword evidence="2" id="KW-0808">Transferase</keyword>
<keyword evidence="3" id="KW-0479">Metal-binding</keyword>
<evidence type="ECO:0000256" key="6">
    <source>
        <dbReference type="ARBA" id="ARBA00022840"/>
    </source>
</evidence>
<feature type="domain" description="Alpha-glucan water dikinase phosphohistidine-like" evidence="9">
    <location>
        <begin position="698"/>
        <end position="806"/>
    </location>
</feature>
<dbReference type="Pfam" id="PF23229">
    <property type="entry name" value="DUF7067"/>
    <property type="match status" value="1"/>
</dbReference>
<keyword evidence="6" id="KW-0067">ATP-binding</keyword>
<keyword evidence="4" id="KW-0547">Nucleotide-binding</keyword>
<evidence type="ECO:0000256" key="8">
    <source>
        <dbReference type="ARBA" id="ARBA00023277"/>
    </source>
</evidence>
<evidence type="ECO:0000313" key="13">
    <source>
        <dbReference type="Proteomes" id="UP000797356"/>
    </source>
</evidence>
<organism evidence="12 13">
    <name type="scientific">Cocos nucifera</name>
    <name type="common">Coconut palm</name>
    <dbReference type="NCBI Taxonomy" id="13894"/>
    <lineage>
        <taxon>Eukaryota</taxon>
        <taxon>Viridiplantae</taxon>
        <taxon>Streptophyta</taxon>
        <taxon>Embryophyta</taxon>
        <taxon>Tracheophyta</taxon>
        <taxon>Spermatophyta</taxon>
        <taxon>Magnoliopsida</taxon>
        <taxon>Liliopsida</taxon>
        <taxon>Arecaceae</taxon>
        <taxon>Arecoideae</taxon>
        <taxon>Cocoseae</taxon>
        <taxon>Attaleinae</taxon>
        <taxon>Cocos</taxon>
    </lineage>
</organism>
<dbReference type="OrthoDB" id="6123450at2759"/>
<dbReference type="InterPro" id="IPR056301">
    <property type="entry name" value="GWD-like_N_Ig"/>
</dbReference>
<keyword evidence="13" id="KW-1185">Reference proteome</keyword>
<evidence type="ECO:0000259" key="10">
    <source>
        <dbReference type="Pfam" id="PF23166"/>
    </source>
</evidence>
<protein>
    <submittedName>
        <fullName evidence="12">Putative Alpha-glucan water dikinase 2</fullName>
    </submittedName>
</protein>
<comment type="caution">
    <text evidence="12">The sequence shown here is derived from an EMBL/GenBank/DDBJ whole genome shotgun (WGS) entry which is preliminary data.</text>
</comment>
<reference evidence="12" key="2">
    <citation type="submission" date="2019-07" db="EMBL/GenBank/DDBJ databases">
        <authorList>
            <person name="Yang Y."/>
            <person name="Bocs S."/>
            <person name="Baudouin L."/>
        </authorList>
    </citation>
    <scope>NUCLEOTIDE SEQUENCE</scope>
    <source>
        <tissue evidence="12">Spear leaf of Hainan Tall coconut</tissue>
    </source>
</reference>
<dbReference type="Proteomes" id="UP000797356">
    <property type="component" value="Chromosome 8"/>
</dbReference>
<keyword evidence="8" id="KW-0119">Carbohydrate metabolism</keyword>
<proteinExistence type="predicted"/>
<evidence type="ECO:0000259" key="11">
    <source>
        <dbReference type="Pfam" id="PF23229"/>
    </source>
</evidence>
<dbReference type="EMBL" id="CM017879">
    <property type="protein sequence ID" value="KAG1358766.1"/>
    <property type="molecule type" value="Genomic_DNA"/>
</dbReference>
<dbReference type="GO" id="GO:0005524">
    <property type="term" value="F:ATP binding"/>
    <property type="evidence" value="ECO:0007669"/>
    <property type="project" value="UniProtKB-KW"/>
</dbReference>
<feature type="domain" description="DUF7067" evidence="11">
    <location>
        <begin position="146"/>
        <end position="199"/>
    </location>
</feature>
<reference evidence="12" key="1">
    <citation type="journal article" date="2017" name="Gigascience">
        <title>The genome draft of coconut (Cocos nucifera).</title>
        <authorList>
            <person name="Xiao Y."/>
            <person name="Xu P."/>
            <person name="Fan H."/>
            <person name="Baudouin L."/>
            <person name="Xia W."/>
            <person name="Bocs S."/>
            <person name="Xu J."/>
            <person name="Li Q."/>
            <person name="Guo A."/>
            <person name="Zhou L."/>
            <person name="Li J."/>
            <person name="Wu Y."/>
            <person name="Ma Z."/>
            <person name="Armero A."/>
            <person name="Issali A.E."/>
            <person name="Liu N."/>
            <person name="Peng M."/>
            <person name="Yang Y."/>
        </authorList>
    </citation>
    <scope>NUCLEOTIDE SEQUENCE</scope>
    <source>
        <tissue evidence="12">Spear leaf of Hainan Tall coconut</tissue>
    </source>
</reference>
<evidence type="ECO:0000256" key="5">
    <source>
        <dbReference type="ARBA" id="ARBA00022777"/>
    </source>
</evidence>
<evidence type="ECO:0000256" key="2">
    <source>
        <dbReference type="ARBA" id="ARBA00022679"/>
    </source>
</evidence>
<dbReference type="GO" id="GO:0016301">
    <property type="term" value="F:kinase activity"/>
    <property type="evidence" value="ECO:0007669"/>
    <property type="project" value="UniProtKB-KW"/>
</dbReference>
<evidence type="ECO:0000256" key="1">
    <source>
        <dbReference type="ARBA" id="ARBA00001946"/>
    </source>
</evidence>